<sequence length="488" mass="54204">MQVPAKGPIERTAPSQPQERTVPDLKKTLTALEQRVVEWSREKFEDPYTVDCEHGCGITLSKYRWKELRKEIGTPICILCRTGYANLIFNRNFAALRNPSVSSPSEIIASKEEHITLEVRETIEALKKRIEAPFSKAEKDEILSSLAAVRDKAPPSFYNEIDGLASRTFTKSASDAPISLYSLQAPVQNPSPSRVDLPVATLEAGTVEVLSPSTARKLMDIVVDNNEEEEKNLERELLLLDDKGRLEVLRERKRKRNEESIKEEKVLAQFANDLQKELNGVENPIGSNVQRETSERAPAAAASSSSAPSHPPAAKRPRMSLETSAESSIPEAPIPQPVPAKRPKMYSQPPAPATVPTRVRRPSTGGMTLPKAIPRSQRAQEEASLLESSVDIKDLIAKLPNELILEKTILTILGDNNKISPSTLKSRLIALLKKQSINVEITNFLANSIEKIVKSFNPEKGMLTIEQVKSCVAKINKEYQEWKSKILS</sequence>
<keyword evidence="3" id="KW-1185">Reference proteome</keyword>
<evidence type="ECO:0000256" key="1">
    <source>
        <dbReference type="SAM" id="MobiDB-lite"/>
    </source>
</evidence>
<organism evidence="2 3">
    <name type="scientific">Candidatus Criblamydia sequanensis CRIB-18</name>
    <dbReference type="NCBI Taxonomy" id="1437425"/>
    <lineage>
        <taxon>Bacteria</taxon>
        <taxon>Pseudomonadati</taxon>
        <taxon>Chlamydiota</taxon>
        <taxon>Chlamydiia</taxon>
        <taxon>Parachlamydiales</taxon>
        <taxon>Candidatus Criblamydiaceae</taxon>
        <taxon>Candidatus Criblamydia</taxon>
    </lineage>
</organism>
<feature type="compositionally biased region" description="Low complexity" evidence="1">
    <location>
        <begin position="297"/>
        <end position="308"/>
    </location>
</feature>
<evidence type="ECO:0000313" key="2">
    <source>
        <dbReference type="EMBL" id="CDR33350.1"/>
    </source>
</evidence>
<dbReference type="AlphaFoldDB" id="A0A090D0I8"/>
<comment type="caution">
    <text evidence="2">The sequence shown here is derived from an EMBL/GenBank/DDBJ whole genome shotgun (WGS) entry which is preliminary data.</text>
</comment>
<dbReference type="STRING" id="1437425.CSEC_0515"/>
<name>A0A090D0I8_9BACT</name>
<feature type="region of interest" description="Disordered" evidence="1">
    <location>
        <begin position="1"/>
        <end position="23"/>
    </location>
</feature>
<evidence type="ECO:0000313" key="3">
    <source>
        <dbReference type="Proteomes" id="UP000031552"/>
    </source>
</evidence>
<dbReference type="RefSeq" id="WP_041016855.1">
    <property type="nucleotide sequence ID" value="NZ_CCEJ010000003.1"/>
</dbReference>
<dbReference type="Proteomes" id="UP000031552">
    <property type="component" value="Unassembled WGS sequence"/>
</dbReference>
<dbReference type="EMBL" id="CCEJ010000003">
    <property type="protein sequence ID" value="CDR33350.1"/>
    <property type="molecule type" value="Genomic_DNA"/>
</dbReference>
<accession>A0A090D0I8</accession>
<gene>
    <name evidence="2" type="ORF">CSEC_0515</name>
</gene>
<reference evidence="2" key="2">
    <citation type="submission" date="2014-09" db="EMBL/GenBank/DDBJ databases">
        <title>Criblamydia sequanensis harbors a mega-plasmid encoding arsenite resistance.</title>
        <authorList>
            <person name="Bertelli C."/>
            <person name="Goesmann A."/>
            <person name="Greub G."/>
        </authorList>
    </citation>
    <scope>NUCLEOTIDE SEQUENCE [LARGE SCALE GENOMIC DNA]</scope>
    <source>
        <strain evidence="2">CRIB-18</strain>
    </source>
</reference>
<proteinExistence type="predicted"/>
<feature type="region of interest" description="Disordered" evidence="1">
    <location>
        <begin position="291"/>
        <end position="378"/>
    </location>
</feature>
<reference evidence="2" key="1">
    <citation type="submission" date="2013-12" db="EMBL/GenBank/DDBJ databases">
        <authorList>
            <person name="Linke B."/>
        </authorList>
    </citation>
    <scope>NUCLEOTIDE SEQUENCE [LARGE SCALE GENOMIC DNA]</scope>
    <source>
        <strain evidence="2">CRIB-18</strain>
    </source>
</reference>
<protein>
    <submittedName>
        <fullName evidence="2">Uncharacterized protein</fullName>
    </submittedName>
</protein>